<dbReference type="EMBL" id="GBRH01206646">
    <property type="protein sequence ID" value="JAD91249.1"/>
    <property type="molecule type" value="Transcribed_RNA"/>
</dbReference>
<protein>
    <submittedName>
        <fullName evidence="1">Uncharacterized protein</fullName>
    </submittedName>
</protein>
<dbReference type="AlphaFoldDB" id="A0A0A9DRQ8"/>
<reference evidence="1" key="1">
    <citation type="submission" date="2014-09" db="EMBL/GenBank/DDBJ databases">
        <authorList>
            <person name="Magalhaes I.L.F."/>
            <person name="Oliveira U."/>
            <person name="Santos F.R."/>
            <person name="Vidigal T.H.D.A."/>
            <person name="Brescovit A.D."/>
            <person name="Santos A.J."/>
        </authorList>
    </citation>
    <scope>NUCLEOTIDE SEQUENCE</scope>
    <source>
        <tissue evidence="1">Shoot tissue taken approximately 20 cm above the soil surface</tissue>
    </source>
</reference>
<accession>A0A0A9DRQ8</accession>
<reference evidence="1" key="2">
    <citation type="journal article" date="2015" name="Data Brief">
        <title>Shoot transcriptome of the giant reed, Arundo donax.</title>
        <authorList>
            <person name="Barrero R.A."/>
            <person name="Guerrero F.D."/>
            <person name="Moolhuijzen P."/>
            <person name="Goolsby J.A."/>
            <person name="Tidwell J."/>
            <person name="Bellgard S.E."/>
            <person name="Bellgard M.I."/>
        </authorList>
    </citation>
    <scope>NUCLEOTIDE SEQUENCE</scope>
    <source>
        <tissue evidence="1">Shoot tissue taken approximately 20 cm above the soil surface</tissue>
    </source>
</reference>
<organism evidence="1">
    <name type="scientific">Arundo donax</name>
    <name type="common">Giant reed</name>
    <name type="synonym">Donax arundinaceus</name>
    <dbReference type="NCBI Taxonomy" id="35708"/>
    <lineage>
        <taxon>Eukaryota</taxon>
        <taxon>Viridiplantae</taxon>
        <taxon>Streptophyta</taxon>
        <taxon>Embryophyta</taxon>
        <taxon>Tracheophyta</taxon>
        <taxon>Spermatophyta</taxon>
        <taxon>Magnoliopsida</taxon>
        <taxon>Liliopsida</taxon>
        <taxon>Poales</taxon>
        <taxon>Poaceae</taxon>
        <taxon>PACMAD clade</taxon>
        <taxon>Arundinoideae</taxon>
        <taxon>Arundineae</taxon>
        <taxon>Arundo</taxon>
    </lineage>
</organism>
<name>A0A0A9DRQ8_ARUDO</name>
<sequence>MVGMLLLKKVKIQCQIDRQSLNRPPEEKASVLVANPDNGWLNGCCVNDGED</sequence>
<evidence type="ECO:0000313" key="1">
    <source>
        <dbReference type="EMBL" id="JAD91249.1"/>
    </source>
</evidence>
<proteinExistence type="predicted"/>